<organism evidence="2">
    <name type="scientific">Talaromyces marneffei PM1</name>
    <dbReference type="NCBI Taxonomy" id="1077442"/>
    <lineage>
        <taxon>Eukaryota</taxon>
        <taxon>Fungi</taxon>
        <taxon>Dikarya</taxon>
        <taxon>Ascomycota</taxon>
        <taxon>Pezizomycotina</taxon>
        <taxon>Eurotiomycetes</taxon>
        <taxon>Eurotiomycetidae</taxon>
        <taxon>Eurotiales</taxon>
        <taxon>Trichocomaceae</taxon>
        <taxon>Talaromyces</taxon>
        <taxon>Talaromyces sect. Talaromyces</taxon>
    </lineage>
</organism>
<dbReference type="PANTHER" id="PTHR28083">
    <property type="entry name" value="GOOD FOR FULL DBP5 ACTIVITY PROTEIN 2"/>
    <property type="match status" value="1"/>
</dbReference>
<reference key="1">
    <citation type="journal article" date="2014" name="PLoS Genet.">
        <title>Signature Gene Expression Reveals Novel Clues to the Molecular Mechanisms of Dimorphic Transition in Penicillium marneffei.</title>
        <authorList>
            <person name="Yang E."/>
            <person name="Wang G."/>
            <person name="Cai J."/>
            <person name="Woo P.C."/>
            <person name="Lau S.K."/>
            <person name="Yuen K.-Y."/>
            <person name="Chow W.-N."/>
            <person name="Lin X."/>
        </authorList>
    </citation>
    <scope>NUCLEOTIDE SEQUENCE [LARGE SCALE GENOMIC DNA]</scope>
    <source>
        <strain>PM1</strain>
    </source>
</reference>
<feature type="domain" description="Gfd2/YDR514C-like C-terminal" evidence="1">
    <location>
        <begin position="352"/>
        <end position="585"/>
    </location>
</feature>
<dbReference type="InterPro" id="IPR040151">
    <property type="entry name" value="Gfd2/YDR514C-like"/>
</dbReference>
<dbReference type="Pfam" id="PF21762">
    <property type="entry name" value="DEDDh_C"/>
    <property type="match status" value="1"/>
</dbReference>
<dbReference type="Gene3D" id="3.30.420.10">
    <property type="entry name" value="Ribonuclease H-like superfamily/Ribonuclease H"/>
    <property type="match status" value="1"/>
</dbReference>
<accession>A0A093VVS0</accession>
<dbReference type="EMBL" id="JPOX01000006">
    <property type="protein sequence ID" value="KFX50731.1"/>
    <property type="molecule type" value="Genomic_DNA"/>
</dbReference>
<evidence type="ECO:0000313" key="2">
    <source>
        <dbReference type="EMBL" id="KFX50731.1"/>
    </source>
</evidence>
<name>A0A093VVS0_TALMA</name>
<proteinExistence type="predicted"/>
<dbReference type="PANTHER" id="PTHR28083:SF1">
    <property type="entry name" value="GOOD FOR FULL DBP5 ACTIVITY PROTEIN 2"/>
    <property type="match status" value="1"/>
</dbReference>
<dbReference type="InterPro" id="IPR048519">
    <property type="entry name" value="Gfd2/YDR514C-like_C"/>
</dbReference>
<dbReference type="InterPro" id="IPR036397">
    <property type="entry name" value="RNaseH_sf"/>
</dbReference>
<dbReference type="eggNOG" id="ENOG502QTQR">
    <property type="taxonomic scope" value="Eukaryota"/>
</dbReference>
<dbReference type="SUPFAM" id="SSF53098">
    <property type="entry name" value="Ribonuclease H-like"/>
    <property type="match status" value="1"/>
</dbReference>
<dbReference type="GO" id="GO:0003676">
    <property type="term" value="F:nucleic acid binding"/>
    <property type="evidence" value="ECO:0007669"/>
    <property type="project" value="InterPro"/>
</dbReference>
<protein>
    <submittedName>
        <fullName evidence="2">Putative nucleolar protein C2C4.08</fullName>
    </submittedName>
</protein>
<reference evidence="2" key="2">
    <citation type="journal article" date="2014" name="PLoS Genet.">
        <title>Signature gene expression reveals novel clues to the molecular mechanisms of dimorphic transition in Penicillium marneffei.</title>
        <authorList>
            <person name="Yang E."/>
            <person name="Wang G."/>
            <person name="Cai J."/>
            <person name="Woo P.C."/>
            <person name="Lau S.K."/>
            <person name="Yuen K.-Y."/>
            <person name="Chow W.-N."/>
            <person name="Lin X."/>
        </authorList>
    </citation>
    <scope>NUCLEOTIDE SEQUENCE</scope>
    <source>
        <strain evidence="2">PM1</strain>
    </source>
</reference>
<dbReference type="AlphaFoldDB" id="A0A093VVS0"/>
<sequence length="678" mass="76091">MEKATQRLNLLFLNNESLLEEDTGLRLPISKTKSEDPSTPSQNVAHKKQHLYHGNSIQSSTSVAAKNLTVVPNKVGKPQTRLDHGMDKEDGNEFDERSAFESGIEASMTLVARSFCPAAGIIKLPYKYMHGLTAERIGKRFFDRGQFWAREWDLYYIFPPRDLALGPLLLLPASQVQQFLDLISKDYNIRLTIPMDPELGLLLSFQEEGMPKPQYLGRSSVRDVKDDLVSAMSLLPRDSVNSIDQAADGSVVSADIVDAFRRKMEAGLNATKKKSKALREKRRALKIERQREWVRSLKRAQCYLGLLPRCSDRAKDCCDVTDQTISKDELTASLPPLLPEKLAPYSFADQPIFISVDVEWNERQRNQITEVGISTLDTLDIAHVAPGPGGKNWQPWIRSRHIRIKEYAHVVNCDFVSGCPDEFGFGKSEFVPLRDAARLVESCFKPPYSAQVPVKFVNDEANRDKRTVTIETAIEEYKLRPRNVVLVGHGLHADIRYLGALGCNLFSGNAQSQKTSQVSVTEPSTPTAQSLFLDTLDTATMFQALKRDVHVRGLENVLASLGILSWHLHNAGNDARYTLEAMIRMIINARAVLDKAPHELSGNYIDWAVRPVSNSDTTVHKLAWQTEVDRRVSEAAADQEEQIRDDCKIWEIVIGWDSGHPLTSHDMDGGKPNGFIFT</sequence>
<gene>
    <name evidence="2" type="ORF">GQ26_0060420</name>
</gene>
<comment type="caution">
    <text evidence="2">The sequence shown here is derived from an EMBL/GenBank/DDBJ whole genome shotgun (WGS) entry which is preliminary data.</text>
</comment>
<dbReference type="HOGENOM" id="CLU_016815_1_1_1"/>
<evidence type="ECO:0000259" key="1">
    <source>
        <dbReference type="Pfam" id="PF21762"/>
    </source>
</evidence>
<dbReference type="InterPro" id="IPR012337">
    <property type="entry name" value="RNaseH-like_sf"/>
</dbReference>
<dbReference type="GO" id="GO:0005634">
    <property type="term" value="C:nucleus"/>
    <property type="evidence" value="ECO:0007669"/>
    <property type="project" value="TreeGrafter"/>
</dbReference>